<feature type="active site" description="Proton donor" evidence="13">
    <location>
        <position position="344"/>
    </location>
</feature>
<organism evidence="17 18">
    <name type="scientific">Candidatus Nitrospira nitrosa</name>
    <dbReference type="NCBI Taxonomy" id="1742972"/>
    <lineage>
        <taxon>Bacteria</taxon>
        <taxon>Pseudomonadati</taxon>
        <taxon>Nitrospirota</taxon>
        <taxon>Nitrospiria</taxon>
        <taxon>Nitrospirales</taxon>
        <taxon>Nitrospiraceae</taxon>
        <taxon>Nitrospira</taxon>
    </lineage>
</organism>
<sequence length="423" mass="46114">MNSFEYQQGELYCERVPVSRIAKELGTPCYIYSHETLIRHFHAYDSAFKDIPHVIAFAMKANSNLAILRLMAREGSGVDIVSGGELFRAMKAGVPASKIVFAGVGKSPDEIRDALKANILMFNVESAAEIRAINDVAASVGMKARIALRINPDVDPKTHPYISTGMKKSKFGIAADRALEEYKIASSMSHIDVVGVHAHIGSQLTDVTPFVDSLRKVVALIDTLKSHDINIRYLNIGGGLGITYSDEKPPLPQDLAHAISPLVKGLGLTLVMEPGRVIVGNAGILVTKALYEKAGETKHFVIVDAAMNDLIRPSLYGAYHEIRPVNEAAAHRPKQLVDIVGPVCESGDFLAKDRSLPNIQPDDLLAVMSAGAYGFVMASNYNSRPRVPEVLVKGGEFHVIRDRETYDDLVKGEIIPSFLNETE</sequence>
<dbReference type="InterPro" id="IPR022643">
    <property type="entry name" value="De-COase2_C"/>
</dbReference>
<dbReference type="CDD" id="cd06828">
    <property type="entry name" value="PLPDE_III_DapDC"/>
    <property type="match status" value="1"/>
</dbReference>
<keyword evidence="4 12" id="KW-0663">Pyridoxal phosphate</keyword>
<feature type="modified residue" description="N6-(pyridoxal phosphate)lysine" evidence="12 13">
    <location>
        <position position="60"/>
    </location>
</feature>
<comment type="cofactor">
    <cofactor evidence="1 12 13 14">
        <name>pyridoxal 5'-phosphate</name>
        <dbReference type="ChEBI" id="CHEBI:597326"/>
    </cofactor>
</comment>
<dbReference type="InterPro" id="IPR009006">
    <property type="entry name" value="Ala_racemase/Decarboxylase_C"/>
</dbReference>
<dbReference type="PRINTS" id="PR01179">
    <property type="entry name" value="ODADCRBXLASE"/>
</dbReference>
<evidence type="ECO:0000256" key="9">
    <source>
        <dbReference type="ARBA" id="ARBA00060983"/>
    </source>
</evidence>
<evidence type="ECO:0000256" key="10">
    <source>
        <dbReference type="ARBA" id="ARBA00066427"/>
    </source>
</evidence>
<evidence type="ECO:0000256" key="8">
    <source>
        <dbReference type="ARBA" id="ARBA00060643"/>
    </source>
</evidence>
<feature type="domain" description="Orn/DAP/Arg decarboxylase 2 C-terminal" evidence="15">
    <location>
        <begin position="30"/>
        <end position="371"/>
    </location>
</feature>
<dbReference type="Gene3D" id="2.40.37.10">
    <property type="entry name" value="Lyase, Ornithine Decarboxylase, Chain A, domain 1"/>
    <property type="match status" value="1"/>
</dbReference>
<dbReference type="RefSeq" id="WP_090745451.1">
    <property type="nucleotide sequence ID" value="NZ_CZQA01000001.1"/>
</dbReference>
<feature type="binding site" evidence="12">
    <location>
        <begin position="273"/>
        <end position="276"/>
    </location>
    <ligand>
        <name>pyridoxal 5'-phosphate</name>
        <dbReference type="ChEBI" id="CHEBI:597326"/>
    </ligand>
</feature>
<gene>
    <name evidence="12 17" type="primary">lysA</name>
    <name evidence="17" type="ORF">COMA1_11346</name>
</gene>
<feature type="binding site" evidence="12">
    <location>
        <position position="312"/>
    </location>
    <ligand>
        <name>substrate</name>
    </ligand>
</feature>
<dbReference type="OrthoDB" id="9802241at2"/>
<evidence type="ECO:0000313" key="18">
    <source>
        <dbReference type="Proteomes" id="UP000199032"/>
    </source>
</evidence>
<comment type="similarity">
    <text evidence="9 12">Belongs to the Orn/Lys/Arg decarboxylase class-II family. LysA subfamily.</text>
</comment>
<feature type="binding site" evidence="12">
    <location>
        <position position="373"/>
    </location>
    <ligand>
        <name>substrate</name>
    </ligand>
</feature>
<evidence type="ECO:0000256" key="11">
    <source>
        <dbReference type="ARBA" id="ARBA00074972"/>
    </source>
</evidence>
<comment type="function">
    <text evidence="12">Specifically catalyzes the decarboxylation of meso-diaminopimelate (meso-DAP) to L-lysine.</text>
</comment>
<evidence type="ECO:0000256" key="3">
    <source>
        <dbReference type="ARBA" id="ARBA00022793"/>
    </source>
</evidence>
<dbReference type="InterPro" id="IPR022653">
    <property type="entry name" value="De-COase2_pyr-phos_BS"/>
</dbReference>
<evidence type="ECO:0000256" key="6">
    <source>
        <dbReference type="ARBA" id="ARBA00023239"/>
    </source>
</evidence>
<dbReference type="GO" id="GO:0008836">
    <property type="term" value="F:diaminopimelate decarboxylase activity"/>
    <property type="evidence" value="ECO:0007669"/>
    <property type="project" value="UniProtKB-UniRule"/>
</dbReference>
<dbReference type="InterPro" id="IPR029066">
    <property type="entry name" value="PLP-binding_barrel"/>
</dbReference>
<dbReference type="SUPFAM" id="SSF51419">
    <property type="entry name" value="PLP-binding barrel"/>
    <property type="match status" value="1"/>
</dbReference>
<dbReference type="PRINTS" id="PR01181">
    <property type="entry name" value="DAPDCRBXLASE"/>
</dbReference>
<evidence type="ECO:0000256" key="7">
    <source>
        <dbReference type="ARBA" id="ARBA00050464"/>
    </source>
</evidence>
<keyword evidence="2 12" id="KW-0028">Amino-acid biosynthesis</keyword>
<dbReference type="FunFam" id="3.20.20.10:FF:000003">
    <property type="entry name" value="Diaminopimelate decarboxylase"/>
    <property type="match status" value="1"/>
</dbReference>
<dbReference type="Gene3D" id="3.20.20.10">
    <property type="entry name" value="Alanine racemase"/>
    <property type="match status" value="1"/>
</dbReference>
<dbReference type="InterPro" id="IPR002986">
    <property type="entry name" value="DAP_deCOOHase_LysA"/>
</dbReference>
<evidence type="ECO:0000256" key="5">
    <source>
        <dbReference type="ARBA" id="ARBA00023154"/>
    </source>
</evidence>
<proteinExistence type="inferred from homology"/>
<dbReference type="PROSITE" id="PS00878">
    <property type="entry name" value="ODR_DC_2_1"/>
    <property type="match status" value="1"/>
</dbReference>
<keyword evidence="3 12" id="KW-0210">Decarboxylase</keyword>
<feature type="binding site" evidence="12">
    <location>
        <position position="316"/>
    </location>
    <ligand>
        <name>substrate</name>
    </ligand>
</feature>
<dbReference type="NCBIfam" id="TIGR01048">
    <property type="entry name" value="lysA"/>
    <property type="match status" value="1"/>
</dbReference>
<dbReference type="InterPro" id="IPR000183">
    <property type="entry name" value="Orn/DAP/Arg_de-COase"/>
</dbReference>
<dbReference type="SUPFAM" id="SSF50621">
    <property type="entry name" value="Alanine racemase C-terminal domain-like"/>
    <property type="match status" value="1"/>
</dbReference>
<keyword evidence="18" id="KW-1185">Reference proteome</keyword>
<evidence type="ECO:0000259" key="15">
    <source>
        <dbReference type="Pfam" id="PF00278"/>
    </source>
</evidence>
<dbReference type="Pfam" id="PF00278">
    <property type="entry name" value="Orn_DAP_Arg_deC"/>
    <property type="match status" value="1"/>
</dbReference>
<dbReference type="STRING" id="1742972.COMA1_11346"/>
<feature type="binding site" evidence="12">
    <location>
        <position position="373"/>
    </location>
    <ligand>
        <name>pyridoxal 5'-phosphate</name>
        <dbReference type="ChEBI" id="CHEBI:597326"/>
    </ligand>
</feature>
<keyword evidence="6 12" id="KW-0456">Lyase</keyword>
<feature type="binding site" evidence="12">
    <location>
        <position position="239"/>
    </location>
    <ligand>
        <name>pyridoxal 5'-phosphate</name>
        <dbReference type="ChEBI" id="CHEBI:597326"/>
    </ligand>
</feature>
<dbReference type="EMBL" id="CZQA01000001">
    <property type="protein sequence ID" value="CUS33798.1"/>
    <property type="molecule type" value="Genomic_DNA"/>
</dbReference>
<keyword evidence="5 12" id="KW-0457">Lysine biosynthesis</keyword>
<name>A0A0S4LD13_9BACT</name>
<protein>
    <recommendedName>
        <fullName evidence="11 12">Diaminopimelate decarboxylase</fullName>
        <shortName evidence="12">DAP decarboxylase</shortName>
        <shortName evidence="12">DAPDC</shortName>
        <ecNumber evidence="10 12">4.1.1.20</ecNumber>
    </recommendedName>
</protein>
<evidence type="ECO:0000256" key="2">
    <source>
        <dbReference type="ARBA" id="ARBA00022605"/>
    </source>
</evidence>
<dbReference type="PANTHER" id="PTHR43727">
    <property type="entry name" value="DIAMINOPIMELATE DECARBOXYLASE"/>
    <property type="match status" value="1"/>
</dbReference>
<dbReference type="GO" id="GO:0009089">
    <property type="term" value="P:lysine biosynthetic process via diaminopimelate"/>
    <property type="evidence" value="ECO:0007669"/>
    <property type="project" value="UniProtKB-UniRule"/>
</dbReference>
<dbReference type="AlphaFoldDB" id="A0A0S4LD13"/>
<dbReference type="EC" id="4.1.1.20" evidence="10 12"/>
<evidence type="ECO:0000256" key="12">
    <source>
        <dbReference type="HAMAP-Rule" id="MF_02120"/>
    </source>
</evidence>
<dbReference type="UniPathway" id="UPA00034">
    <property type="reaction ID" value="UER00027"/>
</dbReference>
<accession>A0A0S4LD13</accession>
<dbReference type="PANTHER" id="PTHR43727:SF2">
    <property type="entry name" value="GROUP IV DECARBOXYLASE"/>
    <property type="match status" value="1"/>
</dbReference>
<feature type="domain" description="Orn/DAP/Arg decarboxylase 2 N-terminal" evidence="16">
    <location>
        <begin position="36"/>
        <end position="279"/>
    </location>
</feature>
<comment type="catalytic activity">
    <reaction evidence="7 12 14">
        <text>meso-2,6-diaminopimelate + H(+) = L-lysine + CO2</text>
        <dbReference type="Rhea" id="RHEA:15101"/>
        <dbReference type="ChEBI" id="CHEBI:15378"/>
        <dbReference type="ChEBI" id="CHEBI:16526"/>
        <dbReference type="ChEBI" id="CHEBI:32551"/>
        <dbReference type="ChEBI" id="CHEBI:57791"/>
        <dbReference type="EC" id="4.1.1.20"/>
    </reaction>
</comment>
<dbReference type="HAMAP" id="MF_02120">
    <property type="entry name" value="LysA"/>
    <property type="match status" value="1"/>
</dbReference>
<feature type="binding site" evidence="12">
    <location>
        <position position="276"/>
    </location>
    <ligand>
        <name>substrate</name>
    </ligand>
</feature>
<dbReference type="GO" id="GO:0030170">
    <property type="term" value="F:pyridoxal phosphate binding"/>
    <property type="evidence" value="ECO:0007669"/>
    <property type="project" value="UniProtKB-UniRule"/>
</dbReference>
<dbReference type="FunFam" id="2.40.37.10:FF:000003">
    <property type="entry name" value="Diaminopimelate decarboxylase"/>
    <property type="match status" value="1"/>
</dbReference>
<dbReference type="Proteomes" id="UP000199032">
    <property type="component" value="Unassembled WGS sequence"/>
</dbReference>
<evidence type="ECO:0000256" key="14">
    <source>
        <dbReference type="RuleBase" id="RU003738"/>
    </source>
</evidence>
<evidence type="ECO:0000256" key="4">
    <source>
        <dbReference type="ARBA" id="ARBA00022898"/>
    </source>
</evidence>
<dbReference type="InterPro" id="IPR022644">
    <property type="entry name" value="De-COase2_N"/>
</dbReference>
<dbReference type="Pfam" id="PF02784">
    <property type="entry name" value="Orn_Arg_deC_N"/>
    <property type="match status" value="1"/>
</dbReference>
<comment type="subunit">
    <text evidence="12">Homodimer.</text>
</comment>
<feature type="binding site" evidence="12">
    <location>
        <position position="345"/>
    </location>
    <ligand>
        <name>substrate</name>
    </ligand>
</feature>
<evidence type="ECO:0000256" key="13">
    <source>
        <dbReference type="PIRSR" id="PIRSR600183-50"/>
    </source>
</evidence>
<reference evidence="17 18" key="1">
    <citation type="submission" date="2015-10" db="EMBL/GenBank/DDBJ databases">
        <authorList>
            <person name="Gilbert D.G."/>
        </authorList>
    </citation>
    <scope>NUCLEOTIDE SEQUENCE [LARGE SCALE GENOMIC DNA]</scope>
    <source>
        <strain evidence="17">COMA1</strain>
    </source>
</reference>
<evidence type="ECO:0000259" key="16">
    <source>
        <dbReference type="Pfam" id="PF02784"/>
    </source>
</evidence>
<evidence type="ECO:0000256" key="1">
    <source>
        <dbReference type="ARBA" id="ARBA00001933"/>
    </source>
</evidence>
<comment type="pathway">
    <text evidence="8 12 14">Amino-acid biosynthesis; L-lysine biosynthesis via DAP pathway; L-lysine from DL-2,6-diaminopimelate: step 1/1.</text>
</comment>
<evidence type="ECO:0000313" key="17">
    <source>
        <dbReference type="EMBL" id="CUS33798.1"/>
    </source>
</evidence>